<accession>C1FHW5</accession>
<dbReference type="InParanoid" id="C1FHW5"/>
<dbReference type="GeneID" id="8246910"/>
<organism evidence="2 3">
    <name type="scientific">Micromonas commoda (strain RCC299 / NOUM17 / CCMP2709)</name>
    <name type="common">Picoplanktonic green alga</name>
    <dbReference type="NCBI Taxonomy" id="296587"/>
    <lineage>
        <taxon>Eukaryota</taxon>
        <taxon>Viridiplantae</taxon>
        <taxon>Chlorophyta</taxon>
        <taxon>Mamiellophyceae</taxon>
        <taxon>Mamiellales</taxon>
        <taxon>Mamiellaceae</taxon>
        <taxon>Micromonas</taxon>
    </lineage>
</organism>
<dbReference type="KEGG" id="mis:MICPUN_61669"/>
<evidence type="ECO:0000313" key="2">
    <source>
        <dbReference type="EMBL" id="ACO69618.1"/>
    </source>
</evidence>
<dbReference type="Proteomes" id="UP000002009">
    <property type="component" value="Chromosome 10"/>
</dbReference>
<dbReference type="RefSeq" id="XP_002508360.1">
    <property type="nucleotide sequence ID" value="XM_002508314.1"/>
</dbReference>
<feature type="region of interest" description="Disordered" evidence="1">
    <location>
        <begin position="16"/>
        <end position="54"/>
    </location>
</feature>
<proteinExistence type="predicted"/>
<keyword evidence="3" id="KW-1185">Reference proteome</keyword>
<name>C1FHW5_MICCC</name>
<dbReference type="EMBL" id="CP001576">
    <property type="protein sequence ID" value="ACO69618.1"/>
    <property type="molecule type" value="Genomic_DNA"/>
</dbReference>
<evidence type="ECO:0000313" key="3">
    <source>
        <dbReference type="Proteomes" id="UP000002009"/>
    </source>
</evidence>
<sequence>MRALLCIPRFVGRNPGARASSPFPRKQRFFRGHGQVGPTCPAATARIRNPHSTT</sequence>
<protein>
    <submittedName>
        <fullName evidence="2">Uncharacterized protein</fullName>
    </submittedName>
</protein>
<gene>
    <name evidence="2" type="ORF">MICPUN_61669</name>
</gene>
<reference evidence="2 3" key="1">
    <citation type="journal article" date="2009" name="Science">
        <title>Green evolution and dynamic adaptations revealed by genomes of the marine picoeukaryotes Micromonas.</title>
        <authorList>
            <person name="Worden A.Z."/>
            <person name="Lee J.H."/>
            <person name="Mock T."/>
            <person name="Rouze P."/>
            <person name="Simmons M.P."/>
            <person name="Aerts A.L."/>
            <person name="Allen A.E."/>
            <person name="Cuvelier M.L."/>
            <person name="Derelle E."/>
            <person name="Everett M.V."/>
            <person name="Foulon E."/>
            <person name="Grimwood J."/>
            <person name="Gundlach H."/>
            <person name="Henrissat B."/>
            <person name="Napoli C."/>
            <person name="McDonald S.M."/>
            <person name="Parker M.S."/>
            <person name="Rombauts S."/>
            <person name="Salamov A."/>
            <person name="Von Dassow P."/>
            <person name="Badger J.H."/>
            <person name="Coutinho P.M."/>
            <person name="Demir E."/>
            <person name="Dubchak I."/>
            <person name="Gentemann C."/>
            <person name="Eikrem W."/>
            <person name="Gready J.E."/>
            <person name="John U."/>
            <person name="Lanier W."/>
            <person name="Lindquist E.A."/>
            <person name="Lucas S."/>
            <person name="Mayer K.F."/>
            <person name="Moreau H."/>
            <person name="Not F."/>
            <person name="Otillar R."/>
            <person name="Panaud O."/>
            <person name="Pangilinan J."/>
            <person name="Paulsen I."/>
            <person name="Piegu B."/>
            <person name="Poliakov A."/>
            <person name="Robbens S."/>
            <person name="Schmutz J."/>
            <person name="Toulza E."/>
            <person name="Wyss T."/>
            <person name="Zelensky A."/>
            <person name="Zhou K."/>
            <person name="Armbrust E.V."/>
            <person name="Bhattacharya D."/>
            <person name="Goodenough U.W."/>
            <person name="Van de Peer Y."/>
            <person name="Grigoriev I.V."/>
        </authorList>
    </citation>
    <scope>NUCLEOTIDE SEQUENCE [LARGE SCALE GENOMIC DNA]</scope>
    <source>
        <strain evidence="3">RCC299 / NOUM17</strain>
    </source>
</reference>
<evidence type="ECO:0000256" key="1">
    <source>
        <dbReference type="SAM" id="MobiDB-lite"/>
    </source>
</evidence>
<dbReference type="AlphaFoldDB" id="C1FHW5"/>